<keyword evidence="10" id="KW-0675">Receptor</keyword>
<evidence type="ECO:0000256" key="12">
    <source>
        <dbReference type="SAM" id="Phobius"/>
    </source>
</evidence>
<keyword evidence="5 12" id="KW-0812">Transmembrane</keyword>
<dbReference type="Pfam" id="PF23598">
    <property type="entry name" value="LRR_14"/>
    <property type="match status" value="1"/>
</dbReference>
<evidence type="ECO:0000256" key="7">
    <source>
        <dbReference type="ARBA" id="ARBA00022737"/>
    </source>
</evidence>
<keyword evidence="11" id="KW-0325">Glycoprotein</keyword>
<dbReference type="InterPro" id="IPR032675">
    <property type="entry name" value="LRR_dom_sf"/>
</dbReference>
<keyword evidence="8 12" id="KW-1133">Transmembrane helix</keyword>
<dbReference type="InterPro" id="IPR013210">
    <property type="entry name" value="LRR_N_plant-typ"/>
</dbReference>
<comment type="similarity">
    <text evidence="2">Belongs to the RLP family.</text>
</comment>
<dbReference type="Pfam" id="PF13516">
    <property type="entry name" value="LRR_6"/>
    <property type="match status" value="1"/>
</dbReference>
<reference evidence="16 17" key="1">
    <citation type="journal article" date="2023" name="Plants (Basel)">
        <title>Bridging the Gap: Combining Genomics and Transcriptomics Approaches to Understand Stylosanthes scabra, an Orphan Legume from the Brazilian Caatinga.</title>
        <authorList>
            <person name="Ferreira-Neto J.R.C."/>
            <person name="da Silva M.D."/>
            <person name="Binneck E."/>
            <person name="de Melo N.F."/>
            <person name="da Silva R.H."/>
            <person name="de Melo A.L.T.M."/>
            <person name="Pandolfi V."/>
            <person name="Bustamante F.O."/>
            <person name="Brasileiro-Vidal A.C."/>
            <person name="Benko-Iseppon A.M."/>
        </authorList>
    </citation>
    <scope>NUCLEOTIDE SEQUENCE [LARGE SCALE GENOMIC DNA]</scope>
    <source>
        <tissue evidence="16">Leaves</tissue>
    </source>
</reference>
<keyword evidence="17" id="KW-1185">Reference proteome</keyword>
<accession>A0ABU6XPM3</accession>
<proteinExistence type="inferred from homology"/>
<evidence type="ECO:0000256" key="9">
    <source>
        <dbReference type="ARBA" id="ARBA00023136"/>
    </source>
</evidence>
<dbReference type="Proteomes" id="UP001341840">
    <property type="component" value="Unassembled WGS sequence"/>
</dbReference>
<evidence type="ECO:0000259" key="14">
    <source>
        <dbReference type="Pfam" id="PF08263"/>
    </source>
</evidence>
<dbReference type="PANTHER" id="PTHR48061:SF46">
    <property type="entry name" value="LEUCINE-RICH REPEAT-CONTAINING N-TERMINAL PLANT-TYPE DOMAIN-CONTAINING PROTEIN"/>
    <property type="match status" value="1"/>
</dbReference>
<evidence type="ECO:0000256" key="6">
    <source>
        <dbReference type="ARBA" id="ARBA00022729"/>
    </source>
</evidence>
<dbReference type="Pfam" id="PF13855">
    <property type="entry name" value="LRR_8"/>
    <property type="match status" value="3"/>
</dbReference>
<keyword evidence="3" id="KW-1003">Cell membrane</keyword>
<dbReference type="Pfam" id="PF00560">
    <property type="entry name" value="LRR_1"/>
    <property type="match status" value="3"/>
</dbReference>
<dbReference type="InterPro" id="IPR055414">
    <property type="entry name" value="LRR_R13L4/SHOC2-like"/>
</dbReference>
<feature type="signal peptide" evidence="13">
    <location>
        <begin position="1"/>
        <end position="26"/>
    </location>
</feature>
<evidence type="ECO:0000256" key="2">
    <source>
        <dbReference type="ARBA" id="ARBA00009592"/>
    </source>
</evidence>
<evidence type="ECO:0000256" key="8">
    <source>
        <dbReference type="ARBA" id="ARBA00022989"/>
    </source>
</evidence>
<evidence type="ECO:0000256" key="5">
    <source>
        <dbReference type="ARBA" id="ARBA00022692"/>
    </source>
</evidence>
<organism evidence="16 17">
    <name type="scientific">Stylosanthes scabra</name>
    <dbReference type="NCBI Taxonomy" id="79078"/>
    <lineage>
        <taxon>Eukaryota</taxon>
        <taxon>Viridiplantae</taxon>
        <taxon>Streptophyta</taxon>
        <taxon>Embryophyta</taxon>
        <taxon>Tracheophyta</taxon>
        <taxon>Spermatophyta</taxon>
        <taxon>Magnoliopsida</taxon>
        <taxon>eudicotyledons</taxon>
        <taxon>Gunneridae</taxon>
        <taxon>Pentapetalae</taxon>
        <taxon>rosids</taxon>
        <taxon>fabids</taxon>
        <taxon>Fabales</taxon>
        <taxon>Fabaceae</taxon>
        <taxon>Papilionoideae</taxon>
        <taxon>50 kb inversion clade</taxon>
        <taxon>dalbergioids sensu lato</taxon>
        <taxon>Dalbergieae</taxon>
        <taxon>Pterocarpus clade</taxon>
        <taxon>Stylosanthes</taxon>
    </lineage>
</organism>
<evidence type="ECO:0000256" key="11">
    <source>
        <dbReference type="ARBA" id="ARBA00023180"/>
    </source>
</evidence>
<dbReference type="InterPro" id="IPR001611">
    <property type="entry name" value="Leu-rich_rpt"/>
</dbReference>
<dbReference type="SUPFAM" id="SSF52058">
    <property type="entry name" value="L domain-like"/>
    <property type="match status" value="2"/>
</dbReference>
<sequence length="978" mass="109502">MMMKSFLLSFILFFLLLLLHTPSTSSSVLPVCNHQDNSNLLHFKNSFAIHTSLYWRCSSYSNKIASWKNGTDCCDWDGVTCDTTSGHVIGLDLSCAMLEGEFDPNSTLFHLTHLQQLNLAFNNFSNSPIYPEIGDLESLTHLNLSFSSFGTHIPSTISHLSQLLSLDLSGNYELTLDELTWSKLIGNTTNLKVLVLDPIDMSSIRETSLSMLVNFSSSLISLSLSYTGLHGKFPSSILGLPNLEELSLFGNRELKGELPKSNWSTPLSILDLSFTAFSGQIPDSIGHLKFLNQLLLPNCQFDGLISGFFWNLTQLTHLDLSWNRLHGEIPSLLSNLKHLIHLDLSFNRFNGPIPDVFDNFTKLHLLDVSFNSLGGQLPSSLLDLTQLSHLDLSENQFTGSIPRKNVSLSKLETLALNNNFINGTIPDWCYSLSLLIELDLSQNQLTGSINKFSSFSLESLFLSDNKFQGDFPNSIFEFLENLKYLDMSSNDLSGLVNFSHFSKLENLTYLDLSDNKFLSIDTNSDVDYILPKLSRLHFSSCDLTAFPSFLTRLENLGRLDLSNNKIHEKIPNWFNDNLLHKWKSMDIIDLSFNQLQGDLPIPPARIEILSLSNNNFTGHIPSTFCNATFLNALILSHNHLSGMIPHCLGAFPSLNILDLQVNNLHGSIPTNFSQGNQFQTIKLNGNQLEGQLPNWLETLQELKVLSLRANKFYGTITTSFSAKHPFQKLRIFDVSNNKFSGPLPATLFENFQGMKDLSDDSTHQPPGLSYLNNSRSYRLTYNDSVVVTMKGESIELVRILTTFTTIDLSNNMFDGEIPHVIGELSSLKGLNLSHNKISGIIPQSLGNLTSLEWLDFSWNQLEGEIPVCLTNLNFLAVLNLSQNHLEGMIPTGKQFNTFQNDSYIGNPMLCGFPLSKSCSNNDEEAPSVYDQEEESRFGWKAVAVGYGCGMVFGMFLGRLFIKTAKPLWLARLLCGYSY</sequence>
<feature type="transmembrane region" description="Helical" evidence="12">
    <location>
        <begin position="937"/>
        <end position="961"/>
    </location>
</feature>
<dbReference type="EMBL" id="JASCZI010212515">
    <property type="protein sequence ID" value="MED6199662.1"/>
    <property type="molecule type" value="Genomic_DNA"/>
</dbReference>
<keyword evidence="6 13" id="KW-0732">Signal</keyword>
<dbReference type="PRINTS" id="PR00019">
    <property type="entry name" value="LEURICHRPT"/>
</dbReference>
<evidence type="ECO:0000313" key="17">
    <source>
        <dbReference type="Proteomes" id="UP001341840"/>
    </source>
</evidence>
<evidence type="ECO:0000256" key="10">
    <source>
        <dbReference type="ARBA" id="ARBA00023170"/>
    </source>
</evidence>
<keyword evidence="9 12" id="KW-0472">Membrane</keyword>
<keyword evidence="7" id="KW-0677">Repeat</keyword>
<evidence type="ECO:0000256" key="1">
    <source>
        <dbReference type="ARBA" id="ARBA00004251"/>
    </source>
</evidence>
<dbReference type="Gene3D" id="3.80.10.10">
    <property type="entry name" value="Ribonuclease Inhibitor"/>
    <property type="match status" value="6"/>
</dbReference>
<feature type="chain" id="PRO_5046081536" description="Leucine-rich repeat-containing N-terminal plant-type domain-containing protein" evidence="13">
    <location>
        <begin position="27"/>
        <end position="978"/>
    </location>
</feature>
<evidence type="ECO:0000259" key="15">
    <source>
        <dbReference type="Pfam" id="PF23598"/>
    </source>
</evidence>
<comment type="caution">
    <text evidence="16">The sequence shown here is derived from an EMBL/GenBank/DDBJ whole genome shotgun (WGS) entry which is preliminary data.</text>
</comment>
<dbReference type="SMART" id="SM00365">
    <property type="entry name" value="LRR_SD22"/>
    <property type="match status" value="9"/>
</dbReference>
<protein>
    <recommendedName>
        <fullName evidence="18">Leucine-rich repeat-containing N-terminal plant-type domain-containing protein</fullName>
    </recommendedName>
</protein>
<evidence type="ECO:0000313" key="16">
    <source>
        <dbReference type="EMBL" id="MED6199662.1"/>
    </source>
</evidence>
<dbReference type="SMART" id="SM00369">
    <property type="entry name" value="LRR_TYP"/>
    <property type="match status" value="14"/>
</dbReference>
<evidence type="ECO:0000256" key="4">
    <source>
        <dbReference type="ARBA" id="ARBA00022614"/>
    </source>
</evidence>
<keyword evidence="4" id="KW-0433">Leucine-rich repeat</keyword>
<dbReference type="PROSITE" id="PS51450">
    <property type="entry name" value="LRR"/>
    <property type="match status" value="4"/>
</dbReference>
<feature type="domain" description="Disease resistance R13L4/SHOC-2-like LRR" evidence="15">
    <location>
        <begin position="271"/>
        <end position="444"/>
    </location>
</feature>
<comment type="subcellular location">
    <subcellularLocation>
        <location evidence="1">Cell membrane</location>
        <topology evidence="1">Single-pass type I membrane protein</topology>
    </subcellularLocation>
</comment>
<dbReference type="InterPro" id="IPR003591">
    <property type="entry name" value="Leu-rich_rpt_typical-subtyp"/>
</dbReference>
<feature type="domain" description="Leucine-rich repeat-containing N-terminal plant-type" evidence="14">
    <location>
        <begin position="34"/>
        <end position="82"/>
    </location>
</feature>
<evidence type="ECO:0000256" key="13">
    <source>
        <dbReference type="SAM" id="SignalP"/>
    </source>
</evidence>
<gene>
    <name evidence="16" type="ORF">PIB30_078031</name>
</gene>
<dbReference type="PANTHER" id="PTHR48061">
    <property type="entry name" value="LEUCINE-RICH REPEAT RECEPTOR PROTEIN KINASE EMS1-LIKE-RELATED"/>
    <property type="match status" value="1"/>
</dbReference>
<dbReference type="Pfam" id="PF08263">
    <property type="entry name" value="LRRNT_2"/>
    <property type="match status" value="1"/>
</dbReference>
<evidence type="ECO:0000256" key="3">
    <source>
        <dbReference type="ARBA" id="ARBA00022475"/>
    </source>
</evidence>
<dbReference type="InterPro" id="IPR046956">
    <property type="entry name" value="RLP23-like"/>
</dbReference>
<name>A0ABU6XPM3_9FABA</name>
<dbReference type="SUPFAM" id="SSF52047">
    <property type="entry name" value="RNI-like"/>
    <property type="match status" value="1"/>
</dbReference>
<evidence type="ECO:0008006" key="18">
    <source>
        <dbReference type="Google" id="ProtNLM"/>
    </source>
</evidence>